<sequence length="113" mass="13190">CRKGEPKYLHQCWSCLHSLLLLLHICSWCCLECLIVNQVPLSDTSYFLVLLSCTLCLYKFLQSFWQHLPEQYMFLRESCLESKKVLLSFCCTSSHRVSLFCCSCPTVVVSIFY</sequence>
<evidence type="ECO:0000313" key="3">
    <source>
        <dbReference type="Proteomes" id="UP000291084"/>
    </source>
</evidence>
<proteinExistence type="predicted"/>
<gene>
    <name evidence="2" type="primary">Vigan.04G096100</name>
    <name evidence="2" type="ORF">VIGAN_04096100</name>
</gene>
<feature type="signal peptide" evidence="1">
    <location>
        <begin position="1"/>
        <end position="31"/>
    </location>
</feature>
<feature type="chain" id="PRO_5006617372" evidence="1">
    <location>
        <begin position="32"/>
        <end position="113"/>
    </location>
</feature>
<keyword evidence="3" id="KW-1185">Reference proteome</keyword>
<evidence type="ECO:0000313" key="2">
    <source>
        <dbReference type="EMBL" id="BAT83751.1"/>
    </source>
</evidence>
<reference evidence="2 3" key="1">
    <citation type="journal article" date="2015" name="Sci. Rep.">
        <title>The power of single molecule real-time sequencing technology in the de novo assembly of a eukaryotic genome.</title>
        <authorList>
            <person name="Sakai H."/>
            <person name="Naito K."/>
            <person name="Ogiso-Tanaka E."/>
            <person name="Takahashi Y."/>
            <person name="Iseki K."/>
            <person name="Muto C."/>
            <person name="Satou K."/>
            <person name="Teruya K."/>
            <person name="Shiroma A."/>
            <person name="Shimoji M."/>
            <person name="Hirano T."/>
            <person name="Itoh T."/>
            <person name="Kaga A."/>
            <person name="Tomooka N."/>
        </authorList>
    </citation>
    <scope>NUCLEOTIDE SEQUENCE [LARGE SCALE GENOMIC DNA]</scope>
    <source>
        <strain evidence="3">cv. Shumari</strain>
    </source>
</reference>
<protein>
    <submittedName>
        <fullName evidence="2">Uncharacterized protein</fullName>
    </submittedName>
</protein>
<dbReference type="AlphaFoldDB" id="A0A0S3RT19"/>
<dbReference type="Proteomes" id="UP000291084">
    <property type="component" value="Chromosome 4"/>
</dbReference>
<keyword evidence="1" id="KW-0732">Signal</keyword>
<organism evidence="2 3">
    <name type="scientific">Vigna angularis var. angularis</name>
    <dbReference type="NCBI Taxonomy" id="157739"/>
    <lineage>
        <taxon>Eukaryota</taxon>
        <taxon>Viridiplantae</taxon>
        <taxon>Streptophyta</taxon>
        <taxon>Embryophyta</taxon>
        <taxon>Tracheophyta</taxon>
        <taxon>Spermatophyta</taxon>
        <taxon>Magnoliopsida</taxon>
        <taxon>eudicotyledons</taxon>
        <taxon>Gunneridae</taxon>
        <taxon>Pentapetalae</taxon>
        <taxon>rosids</taxon>
        <taxon>fabids</taxon>
        <taxon>Fabales</taxon>
        <taxon>Fabaceae</taxon>
        <taxon>Papilionoideae</taxon>
        <taxon>50 kb inversion clade</taxon>
        <taxon>NPAAA clade</taxon>
        <taxon>indigoferoid/millettioid clade</taxon>
        <taxon>Phaseoleae</taxon>
        <taxon>Vigna</taxon>
    </lineage>
</organism>
<evidence type="ECO:0000256" key="1">
    <source>
        <dbReference type="SAM" id="SignalP"/>
    </source>
</evidence>
<name>A0A0S3RT19_PHAAN</name>
<accession>A0A0S3RT19</accession>
<dbReference type="EMBL" id="AP015037">
    <property type="protein sequence ID" value="BAT83751.1"/>
    <property type="molecule type" value="Genomic_DNA"/>
</dbReference>
<feature type="non-terminal residue" evidence="2">
    <location>
        <position position="1"/>
    </location>
</feature>